<feature type="compositionally biased region" description="Acidic residues" evidence="1">
    <location>
        <begin position="330"/>
        <end position="340"/>
    </location>
</feature>
<gene>
    <name evidence="3" type="ORF">J8F10_00210</name>
</gene>
<accession>A0ABS5BJ46</accession>
<keyword evidence="2" id="KW-0812">Transmembrane</keyword>
<sequence>MAQQMITLEEAAERLGISPEEMKKRLKTDSEFKKLSQIRDGSTVRFKVTAIDELGRQLGLASEDGLPMAEQELEPPGSDDFKVVEDKHKAPKKSASDEAPLDFGASDDEVFSLADDPKPAPPKSGKIAPKAPKSMSDSSHGSSDSDVRLDSGKLKKVKAPEPKSDEAAIPTEEIALDFGGPGSAIIKGGSSAKLSAPKSGNSSGKLDPSKGKGGKSGKPPVENDSSEFELSLDADSDDFDLQMNPDGDEVDLGALPKGKGGSDKRSSASGINLSDPADSGISLEKSKNKKKVEEDSDESDVDFELSLDSSAVSSSTKLGAPKSGKLVLDSDSDSEFELTLDDSGGSLEQAAMESEALAEEDKGDIFETDFEIPSMPDESGSEAVALESDTDLEKSDFELEMADGDDSGEESGSEVVLLEDEEAEKPARGKGKAKPQPLKGKKKPVVDDDGDVDLADDSVTDEDDASASKALRGAKAGRRGKADAEDEEVLASTKPWGIVPVLFLAPALLFTLVGALMGFELLQTMWGYQQPRKPAAPIVRGLATQLDMELRDQ</sequence>
<dbReference type="RefSeq" id="WP_210651453.1">
    <property type="nucleotide sequence ID" value="NZ_JAGKQQ010000001.1"/>
</dbReference>
<reference evidence="3 4" key="1">
    <citation type="submission" date="2021-04" db="EMBL/GenBank/DDBJ databases">
        <authorList>
            <person name="Ivanova A."/>
        </authorList>
    </citation>
    <scope>NUCLEOTIDE SEQUENCE [LARGE SCALE GENOMIC DNA]</scope>
    <source>
        <strain evidence="3 4">G18</strain>
    </source>
</reference>
<keyword evidence="2" id="KW-1133">Transmembrane helix</keyword>
<protein>
    <recommendedName>
        <fullName evidence="5">DNA-binding protein</fullName>
    </recommendedName>
</protein>
<evidence type="ECO:0000313" key="3">
    <source>
        <dbReference type="EMBL" id="MBP3953723.1"/>
    </source>
</evidence>
<feature type="compositionally biased region" description="Acidic residues" evidence="1">
    <location>
        <begin position="224"/>
        <end position="251"/>
    </location>
</feature>
<evidence type="ECO:0000256" key="1">
    <source>
        <dbReference type="SAM" id="MobiDB-lite"/>
    </source>
</evidence>
<feature type="compositionally biased region" description="Basic and acidic residues" evidence="1">
    <location>
        <begin position="143"/>
        <end position="166"/>
    </location>
</feature>
<proteinExistence type="predicted"/>
<feature type="transmembrane region" description="Helical" evidence="2">
    <location>
        <begin position="496"/>
        <end position="522"/>
    </location>
</feature>
<evidence type="ECO:0000256" key="2">
    <source>
        <dbReference type="SAM" id="Phobius"/>
    </source>
</evidence>
<keyword evidence="4" id="KW-1185">Reference proteome</keyword>
<feature type="compositionally biased region" description="Acidic residues" evidence="1">
    <location>
        <begin position="447"/>
        <end position="465"/>
    </location>
</feature>
<evidence type="ECO:0000313" key="4">
    <source>
        <dbReference type="Proteomes" id="UP000676565"/>
    </source>
</evidence>
<dbReference type="EMBL" id="JAGKQQ010000001">
    <property type="protein sequence ID" value="MBP3953723.1"/>
    <property type="molecule type" value="Genomic_DNA"/>
</dbReference>
<feature type="compositionally biased region" description="Basic residues" evidence="1">
    <location>
        <begin position="428"/>
        <end position="443"/>
    </location>
</feature>
<organism evidence="3 4">
    <name type="scientific">Gemmata palustris</name>
    <dbReference type="NCBI Taxonomy" id="2822762"/>
    <lineage>
        <taxon>Bacteria</taxon>
        <taxon>Pseudomonadati</taxon>
        <taxon>Planctomycetota</taxon>
        <taxon>Planctomycetia</taxon>
        <taxon>Gemmatales</taxon>
        <taxon>Gemmataceae</taxon>
        <taxon>Gemmata</taxon>
    </lineage>
</organism>
<evidence type="ECO:0008006" key="5">
    <source>
        <dbReference type="Google" id="ProtNLM"/>
    </source>
</evidence>
<name>A0ABS5BJ46_9BACT</name>
<feature type="compositionally biased region" description="Low complexity" evidence="1">
    <location>
        <begin position="306"/>
        <end position="315"/>
    </location>
</feature>
<comment type="caution">
    <text evidence="3">The sequence shown here is derived from an EMBL/GenBank/DDBJ whole genome shotgun (WGS) entry which is preliminary data.</text>
</comment>
<feature type="compositionally biased region" description="Acidic residues" evidence="1">
    <location>
        <begin position="294"/>
        <end position="305"/>
    </location>
</feature>
<feature type="compositionally biased region" description="Acidic residues" evidence="1">
    <location>
        <begin position="398"/>
        <end position="423"/>
    </location>
</feature>
<keyword evidence="2" id="KW-0472">Membrane</keyword>
<feature type="compositionally biased region" description="Basic and acidic residues" evidence="1">
    <location>
        <begin position="79"/>
        <end position="88"/>
    </location>
</feature>
<feature type="region of interest" description="Disordered" evidence="1">
    <location>
        <begin position="61"/>
        <end position="490"/>
    </location>
</feature>
<dbReference type="Proteomes" id="UP000676565">
    <property type="component" value="Unassembled WGS sequence"/>
</dbReference>